<dbReference type="InterPro" id="IPR050232">
    <property type="entry name" value="FBL13/AtMIF1-like"/>
</dbReference>
<dbReference type="SMART" id="SM00579">
    <property type="entry name" value="FBD"/>
    <property type="match status" value="2"/>
</dbReference>
<organism evidence="2 3">
    <name type="scientific">Artemisia annua</name>
    <name type="common">Sweet wormwood</name>
    <dbReference type="NCBI Taxonomy" id="35608"/>
    <lineage>
        <taxon>Eukaryota</taxon>
        <taxon>Viridiplantae</taxon>
        <taxon>Streptophyta</taxon>
        <taxon>Embryophyta</taxon>
        <taxon>Tracheophyta</taxon>
        <taxon>Spermatophyta</taxon>
        <taxon>Magnoliopsida</taxon>
        <taxon>eudicotyledons</taxon>
        <taxon>Gunneridae</taxon>
        <taxon>Pentapetalae</taxon>
        <taxon>asterids</taxon>
        <taxon>campanulids</taxon>
        <taxon>Asterales</taxon>
        <taxon>Asteraceae</taxon>
        <taxon>Asteroideae</taxon>
        <taxon>Anthemideae</taxon>
        <taxon>Artemisiinae</taxon>
        <taxon>Artemisia</taxon>
    </lineage>
</organism>
<dbReference type="InterPro" id="IPR036047">
    <property type="entry name" value="F-box-like_dom_sf"/>
</dbReference>
<evidence type="ECO:0000313" key="3">
    <source>
        <dbReference type="Proteomes" id="UP000245207"/>
    </source>
</evidence>
<dbReference type="AlphaFoldDB" id="A0A2U1LM39"/>
<proteinExistence type="predicted"/>
<dbReference type="Pfam" id="PF08387">
    <property type="entry name" value="FBD"/>
    <property type="match status" value="2"/>
</dbReference>
<protein>
    <submittedName>
        <fullName evidence="2">FBD-like protein</fullName>
    </submittedName>
</protein>
<dbReference type="Proteomes" id="UP000245207">
    <property type="component" value="Unassembled WGS sequence"/>
</dbReference>
<dbReference type="STRING" id="35608.A0A2U1LM39"/>
<dbReference type="Gene3D" id="3.80.10.10">
    <property type="entry name" value="Ribonuclease Inhibitor"/>
    <property type="match status" value="2"/>
</dbReference>
<dbReference type="InterPro" id="IPR001810">
    <property type="entry name" value="F-box_dom"/>
</dbReference>
<dbReference type="SUPFAM" id="SSF52058">
    <property type="entry name" value="L domain-like"/>
    <property type="match status" value="1"/>
</dbReference>
<accession>A0A2U1LM39</accession>
<dbReference type="OrthoDB" id="1434696at2759"/>
<feature type="domain" description="F-box" evidence="1">
    <location>
        <begin position="83"/>
        <end position="137"/>
    </location>
</feature>
<dbReference type="InterPro" id="IPR032675">
    <property type="entry name" value="LRR_dom_sf"/>
</dbReference>
<dbReference type="CDD" id="cd22160">
    <property type="entry name" value="F-box_AtFBL13-like"/>
    <property type="match status" value="1"/>
</dbReference>
<gene>
    <name evidence="2" type="ORF">CTI12_AA476450</name>
</gene>
<dbReference type="Pfam" id="PF00646">
    <property type="entry name" value="F-box"/>
    <property type="match status" value="1"/>
</dbReference>
<evidence type="ECO:0000259" key="1">
    <source>
        <dbReference type="PROSITE" id="PS50181"/>
    </source>
</evidence>
<dbReference type="PANTHER" id="PTHR31900">
    <property type="entry name" value="F-BOX/RNI SUPERFAMILY PROTEIN-RELATED"/>
    <property type="match status" value="1"/>
</dbReference>
<dbReference type="PANTHER" id="PTHR31900:SF31">
    <property type="entry name" value="F-BOX_LRR-REPEAT PROTEIN 13-LIKE"/>
    <property type="match status" value="1"/>
</dbReference>
<name>A0A2U1LM39_ARTAN</name>
<keyword evidence="3" id="KW-1185">Reference proteome</keyword>
<dbReference type="PROSITE" id="PS50181">
    <property type="entry name" value="FBOX"/>
    <property type="match status" value="1"/>
</dbReference>
<dbReference type="EMBL" id="PKPP01008679">
    <property type="protein sequence ID" value="PWA50054.1"/>
    <property type="molecule type" value="Genomic_DNA"/>
</dbReference>
<sequence length="887" mass="102347">MVPTTCRRDQFCLTSKSLTEKACGFHIVVGTVNSDRAMSTSWCGQLVVVTRSCLRHVVGTVINNSELFRDSKSYEMSSHGDNLDRLSSLPEELISHILSLMPTRLAVRTCILSKRLRYSWTLVHNLDLDFDHFWHSNRFSKFVDKVLELFKPFQIKKIRMHVFSLNIPTSVVSKWISKAVTFNVCELDIKVTDVELPLSLFTCKTLTKFRLDYSYPHCSLPDCVSSINLLPNLITLDINVASTLFYDAVKLIHGCPILVNLSLTIKWWDDKEDYTFNIPTLKRLKLSIFRSSRRVNKVILNVPNLECLIVDGDWCSLFVIEDLSSLVEANVSCRVSHENLWFELLKVISEAKFLSLTTSCWMSLNDQCQWPKFPNLKRLELQGCAKTVRRWHLIAQFLERCFMLEYFHVEKPNAGRWVDPQAIPTCMPMKLKTMRYSQTKGNMNDIQFLKFILSNSKALKTLTVECDATLSSEEEKQLLAELSTLYRASRDFLIHFVGSSRRYKPRNFCIVILNPRVLYALTFNNDLWRQDGVTRKKTASLISSLNIPTSVVSKWISKAVTFNVCELDIKVTDVELPLSLFTCKTLTKFRLDYSYPHCSLPDCVSSINLLPNLITLDINVASTLFYDAVKLIHGCPILVNLSLTIKWWDDKEDYTFNIPTLKRLKLSIFRSSRRVNKVILNVPNLECLIVDGDWCSLFVIEDLSSLVEANVSCRVSHENLWFELLKVISEAKFLSLTTSCWMSLNDQCQWPKFPNLKRLELQGCAKTVRRWHLIAQFLERCFMLEYFHVEKPNAGRWVDPQAIPTCMPMKLKTMRYSQTKGNMNDIQFLKFILSNSKALKTLTVECDATLSSEEEKQLLAELSTLYRASRDYVGLRRAYSDMQGSWL</sequence>
<reference evidence="2 3" key="1">
    <citation type="journal article" date="2018" name="Mol. Plant">
        <title>The genome of Artemisia annua provides insight into the evolution of Asteraceae family and artemisinin biosynthesis.</title>
        <authorList>
            <person name="Shen Q."/>
            <person name="Zhang L."/>
            <person name="Liao Z."/>
            <person name="Wang S."/>
            <person name="Yan T."/>
            <person name="Shi P."/>
            <person name="Liu M."/>
            <person name="Fu X."/>
            <person name="Pan Q."/>
            <person name="Wang Y."/>
            <person name="Lv Z."/>
            <person name="Lu X."/>
            <person name="Zhang F."/>
            <person name="Jiang W."/>
            <person name="Ma Y."/>
            <person name="Chen M."/>
            <person name="Hao X."/>
            <person name="Li L."/>
            <person name="Tang Y."/>
            <person name="Lv G."/>
            <person name="Zhou Y."/>
            <person name="Sun X."/>
            <person name="Brodelius P.E."/>
            <person name="Rose J.K.C."/>
            <person name="Tang K."/>
        </authorList>
    </citation>
    <scope>NUCLEOTIDE SEQUENCE [LARGE SCALE GENOMIC DNA]</scope>
    <source>
        <strain evidence="3">cv. Huhao1</strain>
        <tissue evidence="2">Leaf</tissue>
    </source>
</reference>
<comment type="caution">
    <text evidence="2">The sequence shown here is derived from an EMBL/GenBank/DDBJ whole genome shotgun (WGS) entry which is preliminary data.</text>
</comment>
<evidence type="ECO:0000313" key="2">
    <source>
        <dbReference type="EMBL" id="PWA50054.1"/>
    </source>
</evidence>
<dbReference type="InterPro" id="IPR053781">
    <property type="entry name" value="F-box_AtFBL13-like"/>
</dbReference>
<dbReference type="InterPro" id="IPR006566">
    <property type="entry name" value="FBD"/>
</dbReference>
<dbReference type="SUPFAM" id="SSF81383">
    <property type="entry name" value="F-box domain"/>
    <property type="match status" value="1"/>
</dbReference>